<dbReference type="CDD" id="cd00130">
    <property type="entry name" value="PAS"/>
    <property type="match status" value="1"/>
</dbReference>
<sequence>MPHSHYITKNTNTLIAYWDTDLVCRFANNAYITWFGRTPDELIGKVTLRELLGAGFTVSLPYITGALAGKVQMFERSLVMYTGVVRLMQAAYFPDIKDGIVQGFYVYEADLKAASTDVEQPNLISRRTPIDDVESVLKENLFNKFPGISTLAKRCFISESKLKRDFKERHHKSVKNYYRHLQMQLGETYLAENRFSKKQLANLFNFSNPNNFSLCYRKYLEEKSSYPLAKKNIDAA</sequence>
<dbReference type="PANTHER" id="PTHR47893:SF1">
    <property type="entry name" value="REGULATORY PROTEIN PCHR"/>
    <property type="match status" value="1"/>
</dbReference>
<gene>
    <name evidence="2" type="ORF">CLV32_3980</name>
</gene>
<dbReference type="SMART" id="SM00342">
    <property type="entry name" value="HTH_ARAC"/>
    <property type="match status" value="1"/>
</dbReference>
<dbReference type="Pfam" id="PF12833">
    <property type="entry name" value="HTH_18"/>
    <property type="match status" value="1"/>
</dbReference>
<dbReference type="Proteomes" id="UP000295499">
    <property type="component" value="Unassembled WGS sequence"/>
</dbReference>
<dbReference type="InterPro" id="IPR053142">
    <property type="entry name" value="PchR_regulatory_protein"/>
</dbReference>
<dbReference type="GO" id="GO:0003700">
    <property type="term" value="F:DNA-binding transcription factor activity"/>
    <property type="evidence" value="ECO:0007669"/>
    <property type="project" value="InterPro"/>
</dbReference>
<proteinExistence type="predicted"/>
<dbReference type="SUPFAM" id="SSF55785">
    <property type="entry name" value="PYP-like sensor domain (PAS domain)"/>
    <property type="match status" value="1"/>
</dbReference>
<dbReference type="InterPro" id="IPR013656">
    <property type="entry name" value="PAS_4"/>
</dbReference>
<accession>A0A4R6ID66</accession>
<dbReference type="InterPro" id="IPR000014">
    <property type="entry name" value="PAS"/>
</dbReference>
<dbReference type="OrthoDB" id="5522855at2"/>
<evidence type="ECO:0000313" key="3">
    <source>
        <dbReference type="Proteomes" id="UP000295499"/>
    </source>
</evidence>
<organism evidence="2 3">
    <name type="scientific">Pedobacter duraquae</name>
    <dbReference type="NCBI Taxonomy" id="425511"/>
    <lineage>
        <taxon>Bacteria</taxon>
        <taxon>Pseudomonadati</taxon>
        <taxon>Bacteroidota</taxon>
        <taxon>Sphingobacteriia</taxon>
        <taxon>Sphingobacteriales</taxon>
        <taxon>Sphingobacteriaceae</taxon>
        <taxon>Pedobacter</taxon>
    </lineage>
</organism>
<evidence type="ECO:0000313" key="2">
    <source>
        <dbReference type="EMBL" id="TDO20220.1"/>
    </source>
</evidence>
<dbReference type="PANTHER" id="PTHR47893">
    <property type="entry name" value="REGULATORY PROTEIN PCHR"/>
    <property type="match status" value="1"/>
</dbReference>
<dbReference type="EMBL" id="SNWM01000005">
    <property type="protein sequence ID" value="TDO20220.1"/>
    <property type="molecule type" value="Genomic_DNA"/>
</dbReference>
<protein>
    <submittedName>
        <fullName evidence="2">AraC-like DNA-binding protein</fullName>
    </submittedName>
</protein>
<comment type="caution">
    <text evidence="2">The sequence shown here is derived from an EMBL/GenBank/DDBJ whole genome shotgun (WGS) entry which is preliminary data.</text>
</comment>
<dbReference type="RefSeq" id="WP_133558595.1">
    <property type="nucleotide sequence ID" value="NZ_SNWM01000005.1"/>
</dbReference>
<feature type="domain" description="HTH araC/xylS-type" evidence="1">
    <location>
        <begin position="131"/>
        <end position="230"/>
    </location>
</feature>
<dbReference type="InterPro" id="IPR035965">
    <property type="entry name" value="PAS-like_dom_sf"/>
</dbReference>
<dbReference type="PROSITE" id="PS01124">
    <property type="entry name" value="HTH_ARAC_FAMILY_2"/>
    <property type="match status" value="1"/>
</dbReference>
<dbReference type="InterPro" id="IPR018060">
    <property type="entry name" value="HTH_AraC"/>
</dbReference>
<keyword evidence="3" id="KW-1185">Reference proteome</keyword>
<dbReference type="Gene3D" id="3.30.450.20">
    <property type="entry name" value="PAS domain"/>
    <property type="match status" value="1"/>
</dbReference>
<dbReference type="Gene3D" id="1.10.10.60">
    <property type="entry name" value="Homeodomain-like"/>
    <property type="match status" value="1"/>
</dbReference>
<dbReference type="GO" id="GO:0043565">
    <property type="term" value="F:sequence-specific DNA binding"/>
    <property type="evidence" value="ECO:0007669"/>
    <property type="project" value="InterPro"/>
</dbReference>
<reference evidence="2 3" key="1">
    <citation type="submission" date="2019-03" db="EMBL/GenBank/DDBJ databases">
        <title>Genomic Encyclopedia of Archaeal and Bacterial Type Strains, Phase II (KMG-II): from individual species to whole genera.</title>
        <authorList>
            <person name="Goeker M."/>
        </authorList>
    </citation>
    <scope>NUCLEOTIDE SEQUENCE [LARGE SCALE GENOMIC DNA]</scope>
    <source>
        <strain evidence="2 3">DSM 19034</strain>
    </source>
</reference>
<name>A0A4R6ID66_9SPHI</name>
<dbReference type="Pfam" id="PF08448">
    <property type="entry name" value="PAS_4"/>
    <property type="match status" value="1"/>
</dbReference>
<dbReference type="AlphaFoldDB" id="A0A4R6ID66"/>
<keyword evidence="2" id="KW-0238">DNA-binding</keyword>
<evidence type="ECO:0000259" key="1">
    <source>
        <dbReference type="PROSITE" id="PS01124"/>
    </source>
</evidence>